<reference evidence="1" key="1">
    <citation type="submission" date="2014-11" db="EMBL/GenBank/DDBJ databases">
        <authorList>
            <person name="Amaro Gonzalez C."/>
        </authorList>
    </citation>
    <scope>NUCLEOTIDE SEQUENCE</scope>
</reference>
<protein>
    <submittedName>
        <fullName evidence="1">Uncharacterized protein</fullName>
    </submittedName>
</protein>
<sequence>MEAIFIAVFQRHCQYDPEMFTCLTWACYAIFTL</sequence>
<dbReference type="EMBL" id="GBXM01031677">
    <property type="protein sequence ID" value="JAH76900.1"/>
    <property type="molecule type" value="Transcribed_RNA"/>
</dbReference>
<dbReference type="AlphaFoldDB" id="A0A0E9VHL2"/>
<proteinExistence type="predicted"/>
<reference evidence="1" key="2">
    <citation type="journal article" date="2015" name="Fish Shellfish Immunol.">
        <title>Early steps in the European eel (Anguilla anguilla)-Vibrio vulnificus interaction in the gills: Role of the RtxA13 toxin.</title>
        <authorList>
            <person name="Callol A."/>
            <person name="Pajuelo D."/>
            <person name="Ebbesson L."/>
            <person name="Teles M."/>
            <person name="MacKenzie S."/>
            <person name="Amaro C."/>
        </authorList>
    </citation>
    <scope>NUCLEOTIDE SEQUENCE</scope>
</reference>
<accession>A0A0E9VHL2</accession>
<name>A0A0E9VHL2_ANGAN</name>
<dbReference type="EMBL" id="GBXM01038886">
    <property type="protein sequence ID" value="JAH69691.1"/>
    <property type="molecule type" value="Transcribed_RNA"/>
</dbReference>
<dbReference type="EMBL" id="GBXM01024602">
    <property type="protein sequence ID" value="JAH83975.1"/>
    <property type="molecule type" value="Transcribed_RNA"/>
</dbReference>
<evidence type="ECO:0000313" key="1">
    <source>
        <dbReference type="EMBL" id="JAH76900.1"/>
    </source>
</evidence>
<organism evidence="1">
    <name type="scientific">Anguilla anguilla</name>
    <name type="common">European freshwater eel</name>
    <name type="synonym">Muraena anguilla</name>
    <dbReference type="NCBI Taxonomy" id="7936"/>
    <lineage>
        <taxon>Eukaryota</taxon>
        <taxon>Metazoa</taxon>
        <taxon>Chordata</taxon>
        <taxon>Craniata</taxon>
        <taxon>Vertebrata</taxon>
        <taxon>Euteleostomi</taxon>
        <taxon>Actinopterygii</taxon>
        <taxon>Neopterygii</taxon>
        <taxon>Teleostei</taxon>
        <taxon>Anguilliformes</taxon>
        <taxon>Anguillidae</taxon>
        <taxon>Anguilla</taxon>
    </lineage>
</organism>